<proteinExistence type="predicted"/>
<dbReference type="Proteomes" id="UP000178820">
    <property type="component" value="Unassembled WGS sequence"/>
</dbReference>
<name>A0A1G2I344_9BACT</name>
<sequence>MEKIPRKSFVIQSFKDWYFDIDQYPNVPPYLEIEGKSEEHLREGMKLLGLDNNRTSNKGERILIKEMGLDWYNMKF</sequence>
<comment type="caution">
    <text evidence="1">The sequence shown here is derived from an EMBL/GenBank/DDBJ whole genome shotgun (WGS) entry which is preliminary data.</text>
</comment>
<dbReference type="STRING" id="1802207.A3D44_00875"/>
<protein>
    <recommendedName>
        <fullName evidence="3">CYTH domain-containing protein</fullName>
    </recommendedName>
</protein>
<evidence type="ECO:0008006" key="3">
    <source>
        <dbReference type="Google" id="ProtNLM"/>
    </source>
</evidence>
<gene>
    <name evidence="1" type="ORF">A3D44_00875</name>
</gene>
<evidence type="ECO:0000313" key="2">
    <source>
        <dbReference type="Proteomes" id="UP000178820"/>
    </source>
</evidence>
<evidence type="ECO:0000313" key="1">
    <source>
        <dbReference type="EMBL" id="OGZ69226.1"/>
    </source>
</evidence>
<accession>A0A1G2I344</accession>
<dbReference type="EMBL" id="MHOT01000013">
    <property type="protein sequence ID" value="OGZ69226.1"/>
    <property type="molecule type" value="Genomic_DNA"/>
</dbReference>
<dbReference type="AlphaFoldDB" id="A0A1G2I344"/>
<organism evidence="1 2">
    <name type="scientific">Candidatus Staskawiczbacteria bacterium RIFCSPHIGHO2_02_FULL_42_22</name>
    <dbReference type="NCBI Taxonomy" id="1802207"/>
    <lineage>
        <taxon>Bacteria</taxon>
        <taxon>Candidatus Staskawicziibacteriota</taxon>
    </lineage>
</organism>
<reference evidence="1 2" key="1">
    <citation type="journal article" date="2016" name="Nat. Commun.">
        <title>Thousands of microbial genomes shed light on interconnected biogeochemical processes in an aquifer system.</title>
        <authorList>
            <person name="Anantharaman K."/>
            <person name="Brown C.T."/>
            <person name="Hug L.A."/>
            <person name="Sharon I."/>
            <person name="Castelle C.J."/>
            <person name="Probst A.J."/>
            <person name="Thomas B.C."/>
            <person name="Singh A."/>
            <person name="Wilkins M.J."/>
            <person name="Karaoz U."/>
            <person name="Brodie E.L."/>
            <person name="Williams K.H."/>
            <person name="Hubbard S.S."/>
            <person name="Banfield J.F."/>
        </authorList>
    </citation>
    <scope>NUCLEOTIDE SEQUENCE [LARGE SCALE GENOMIC DNA]</scope>
</reference>